<name>A0A9P9DZP2_9HYPO</name>
<dbReference type="EMBL" id="JAGMUU010000022">
    <property type="protein sequence ID" value="KAH7127994.1"/>
    <property type="molecule type" value="Genomic_DNA"/>
</dbReference>
<dbReference type="Pfam" id="PF07287">
    <property type="entry name" value="AtuA"/>
    <property type="match status" value="1"/>
</dbReference>
<dbReference type="PANTHER" id="PTHR47585">
    <property type="match status" value="1"/>
</dbReference>
<keyword evidence="3" id="KW-1185">Reference proteome</keyword>
<evidence type="ECO:0000313" key="3">
    <source>
        <dbReference type="Proteomes" id="UP000717696"/>
    </source>
</evidence>
<sequence length="158" mass="17630">MVRMASADGIDVIVDDWLSEMNIAWNAITKKEEPSLGYEAGFLTQLEDSPDLIVQKGIRVITNDNEYPWLQSFLTISTLKGLFGNNWKKDGNKPESRVERCEFPNILAIHFRVMDFLDGGIKSLFAKPGGPDPYCISSASSDLIQIGSGNAMFFIQIH</sequence>
<dbReference type="Proteomes" id="UP000717696">
    <property type="component" value="Unassembled WGS sequence"/>
</dbReference>
<dbReference type="InterPro" id="IPR010839">
    <property type="entry name" value="AtuA_N"/>
</dbReference>
<evidence type="ECO:0000313" key="2">
    <source>
        <dbReference type="EMBL" id="KAH7127994.1"/>
    </source>
</evidence>
<dbReference type="OrthoDB" id="10265871at2759"/>
<dbReference type="PANTHER" id="PTHR47585:SF2">
    <property type="entry name" value="DUF1446 DOMAIN PROTEIN (AFU_ORTHOLOGUE AFUA_6G11420)"/>
    <property type="match status" value="1"/>
</dbReference>
<accession>A0A9P9DZP2</accession>
<organism evidence="2 3">
    <name type="scientific">Dactylonectria estremocensis</name>
    <dbReference type="NCBI Taxonomy" id="1079267"/>
    <lineage>
        <taxon>Eukaryota</taxon>
        <taxon>Fungi</taxon>
        <taxon>Dikarya</taxon>
        <taxon>Ascomycota</taxon>
        <taxon>Pezizomycotina</taxon>
        <taxon>Sordariomycetes</taxon>
        <taxon>Hypocreomycetidae</taxon>
        <taxon>Hypocreales</taxon>
        <taxon>Nectriaceae</taxon>
        <taxon>Dactylonectria</taxon>
    </lineage>
</organism>
<protein>
    <recommendedName>
        <fullName evidence="1">Acyclic terpene utilisation N-terminal domain-containing protein</fullName>
    </recommendedName>
</protein>
<evidence type="ECO:0000259" key="1">
    <source>
        <dbReference type="Pfam" id="PF07287"/>
    </source>
</evidence>
<dbReference type="AlphaFoldDB" id="A0A9P9DZP2"/>
<comment type="caution">
    <text evidence="2">The sequence shown here is derived from an EMBL/GenBank/DDBJ whole genome shotgun (WGS) entry which is preliminary data.</text>
</comment>
<gene>
    <name evidence="2" type="ORF">B0J13DRAFT_627719</name>
</gene>
<feature type="domain" description="Acyclic terpene utilisation N-terminal" evidence="1">
    <location>
        <begin position="1"/>
        <end position="63"/>
    </location>
</feature>
<proteinExistence type="predicted"/>
<reference evidence="2" key="1">
    <citation type="journal article" date="2021" name="Nat. Commun.">
        <title>Genetic determinants of endophytism in the Arabidopsis root mycobiome.</title>
        <authorList>
            <person name="Mesny F."/>
            <person name="Miyauchi S."/>
            <person name="Thiergart T."/>
            <person name="Pickel B."/>
            <person name="Atanasova L."/>
            <person name="Karlsson M."/>
            <person name="Huettel B."/>
            <person name="Barry K.W."/>
            <person name="Haridas S."/>
            <person name="Chen C."/>
            <person name="Bauer D."/>
            <person name="Andreopoulos W."/>
            <person name="Pangilinan J."/>
            <person name="LaButti K."/>
            <person name="Riley R."/>
            <person name="Lipzen A."/>
            <person name="Clum A."/>
            <person name="Drula E."/>
            <person name="Henrissat B."/>
            <person name="Kohler A."/>
            <person name="Grigoriev I.V."/>
            <person name="Martin F.M."/>
            <person name="Hacquard S."/>
        </authorList>
    </citation>
    <scope>NUCLEOTIDE SEQUENCE</scope>
    <source>
        <strain evidence="2">MPI-CAGE-AT-0021</strain>
    </source>
</reference>